<reference evidence="2" key="1">
    <citation type="submission" date="2021-02" db="EMBL/GenBank/DDBJ databases">
        <title>Natrosporangium hydrolyticum gen. nov., sp. nov, a haloalkaliphilic actinobacterium from a soda solonchak soil.</title>
        <authorList>
            <person name="Sorokin D.Y."/>
            <person name="Khijniak T.V."/>
            <person name="Zakharycheva A.P."/>
            <person name="Boueva O.V."/>
            <person name="Ariskina E.V."/>
            <person name="Hahnke R.L."/>
            <person name="Bunk B."/>
            <person name="Sproer C."/>
            <person name="Schumann P."/>
            <person name="Evtushenko L.I."/>
            <person name="Kublanov I.V."/>
        </authorList>
    </citation>
    <scope>NUCLEOTIDE SEQUENCE</scope>
    <source>
        <strain evidence="2">DSM 106523</strain>
    </source>
</reference>
<keyword evidence="1" id="KW-0812">Transmembrane</keyword>
<protein>
    <submittedName>
        <fullName evidence="2">DUF1275 domain-containing protein</fullName>
    </submittedName>
</protein>
<dbReference type="EMBL" id="CP070499">
    <property type="protein sequence ID" value="QSB13776.1"/>
    <property type="molecule type" value="Genomic_DNA"/>
</dbReference>
<name>A0A895YGW8_9ACTN</name>
<sequence length="238" mass="24530">MDRTRVLAAVLSLTAGSADAVGLLGFGLFTAHITGNLAVLAMYVAIGRPASLALVLSIPLFIVVVAAARRLTDRWTRRGRPALRPLLWAQLLLLAGFFGLIAVGEAVGLAGFEGREVLAGPPTTAGTVTVLLAVAAMAVQNTLVMIALTGPPPTTVMTTNLTRFMVAASDLAVRRGDPAARRPARAQVARIWPVLVGFLVGAGLAAAAYAGLGWWSMALPLVLAAVALVVAPSGRRPS</sequence>
<dbReference type="RefSeq" id="WP_239675884.1">
    <property type="nucleotide sequence ID" value="NZ_CP070499.1"/>
</dbReference>
<keyword evidence="1" id="KW-0472">Membrane</keyword>
<evidence type="ECO:0000256" key="1">
    <source>
        <dbReference type="SAM" id="Phobius"/>
    </source>
</evidence>
<feature type="transmembrane region" description="Helical" evidence="1">
    <location>
        <begin position="217"/>
        <end position="234"/>
    </location>
</feature>
<keyword evidence="1" id="KW-1133">Transmembrane helix</keyword>
<dbReference type="PANTHER" id="PTHR37314:SF5">
    <property type="entry name" value="SLR0142 PROTEIN"/>
    <property type="match status" value="1"/>
</dbReference>
<evidence type="ECO:0000313" key="3">
    <source>
        <dbReference type="Proteomes" id="UP000662857"/>
    </source>
</evidence>
<dbReference type="AlphaFoldDB" id="A0A895YGW8"/>
<dbReference type="Pfam" id="PF06912">
    <property type="entry name" value="DUF1275"/>
    <property type="match status" value="1"/>
</dbReference>
<organism evidence="2 3">
    <name type="scientific">Natronosporangium hydrolyticum</name>
    <dbReference type="NCBI Taxonomy" id="2811111"/>
    <lineage>
        <taxon>Bacteria</taxon>
        <taxon>Bacillati</taxon>
        <taxon>Actinomycetota</taxon>
        <taxon>Actinomycetes</taxon>
        <taxon>Micromonosporales</taxon>
        <taxon>Micromonosporaceae</taxon>
        <taxon>Natronosporangium</taxon>
    </lineage>
</organism>
<feature type="transmembrane region" description="Helical" evidence="1">
    <location>
        <begin position="124"/>
        <end position="148"/>
    </location>
</feature>
<accession>A0A895YGW8</accession>
<evidence type="ECO:0000313" key="2">
    <source>
        <dbReference type="EMBL" id="QSB13776.1"/>
    </source>
</evidence>
<dbReference type="InterPro" id="IPR010699">
    <property type="entry name" value="DUF1275"/>
</dbReference>
<dbReference type="KEGG" id="nhy:JQS43_19775"/>
<gene>
    <name evidence="2" type="ORF">JQS43_19775</name>
</gene>
<feature type="transmembrane region" description="Helical" evidence="1">
    <location>
        <begin position="87"/>
        <end position="112"/>
    </location>
</feature>
<feature type="transmembrane region" description="Helical" evidence="1">
    <location>
        <begin position="42"/>
        <end position="66"/>
    </location>
</feature>
<keyword evidence="3" id="KW-1185">Reference proteome</keyword>
<proteinExistence type="predicted"/>
<dbReference type="PANTHER" id="PTHR37314">
    <property type="entry name" value="SLR0142 PROTEIN"/>
    <property type="match status" value="1"/>
</dbReference>
<feature type="transmembrane region" description="Helical" evidence="1">
    <location>
        <begin position="191"/>
        <end position="211"/>
    </location>
</feature>
<dbReference type="Proteomes" id="UP000662857">
    <property type="component" value="Chromosome"/>
</dbReference>